<gene>
    <name evidence="1" type="ORF">Airi02_036670</name>
</gene>
<evidence type="ECO:0000313" key="2">
    <source>
        <dbReference type="Proteomes" id="UP001165074"/>
    </source>
</evidence>
<accession>A0A9W6S212</accession>
<dbReference type="AlphaFoldDB" id="A0A9W6S212"/>
<name>A0A9W6S212_9ACTN</name>
<reference evidence="1" key="1">
    <citation type="submission" date="2023-03" db="EMBL/GenBank/DDBJ databases">
        <title>Actinoallomurus iriomotensis NBRC 103684.</title>
        <authorList>
            <person name="Ichikawa N."/>
            <person name="Sato H."/>
            <person name="Tonouchi N."/>
        </authorList>
    </citation>
    <scope>NUCLEOTIDE SEQUENCE</scope>
    <source>
        <strain evidence="1">NBRC 103684</strain>
    </source>
</reference>
<comment type="caution">
    <text evidence="1">The sequence shown here is derived from an EMBL/GenBank/DDBJ whole genome shotgun (WGS) entry which is preliminary data.</text>
</comment>
<sequence>MKHKSRIFSSQKKHAIGYPRLRCCDASPGITRPVAVASVLWSGTDVRADDPRDEPDALRAVLANVDRKPPAGWAAVRAFEAAHAIELPEPFRGFLASVSDGCPAGPPAYGLSGLGALTGPEADATLARPFPLTSARFWDEETGPAKGDGTVHLGTDGCAMDWRLVVTGEHRGHVWQFTDVGAQPFGRPFGYTTAEPGFGGWLRHWAAGRDWFDAD</sequence>
<organism evidence="1 2">
    <name type="scientific">Actinoallomurus iriomotensis</name>
    <dbReference type="NCBI Taxonomy" id="478107"/>
    <lineage>
        <taxon>Bacteria</taxon>
        <taxon>Bacillati</taxon>
        <taxon>Actinomycetota</taxon>
        <taxon>Actinomycetes</taxon>
        <taxon>Streptosporangiales</taxon>
        <taxon>Thermomonosporaceae</taxon>
        <taxon>Actinoallomurus</taxon>
    </lineage>
</organism>
<dbReference type="Proteomes" id="UP001165074">
    <property type="component" value="Unassembled WGS sequence"/>
</dbReference>
<proteinExistence type="predicted"/>
<dbReference type="InterPro" id="IPR037883">
    <property type="entry name" value="Knr4/Smi1-like_sf"/>
</dbReference>
<dbReference type="EMBL" id="BSTK01000004">
    <property type="protein sequence ID" value="GLY85738.1"/>
    <property type="molecule type" value="Genomic_DNA"/>
</dbReference>
<evidence type="ECO:0000313" key="1">
    <source>
        <dbReference type="EMBL" id="GLY85738.1"/>
    </source>
</evidence>
<protein>
    <recommendedName>
        <fullName evidence="3">Knr4/Smi1-like domain-containing protein</fullName>
    </recommendedName>
</protein>
<keyword evidence="2" id="KW-1185">Reference proteome</keyword>
<evidence type="ECO:0008006" key="3">
    <source>
        <dbReference type="Google" id="ProtNLM"/>
    </source>
</evidence>
<dbReference type="SUPFAM" id="SSF160631">
    <property type="entry name" value="SMI1/KNR4-like"/>
    <property type="match status" value="1"/>
</dbReference>